<evidence type="ECO:0000256" key="2">
    <source>
        <dbReference type="ARBA" id="ARBA00022536"/>
    </source>
</evidence>
<dbReference type="PROSITE" id="PS01187">
    <property type="entry name" value="EGF_CA"/>
    <property type="match status" value="1"/>
</dbReference>
<gene>
    <name evidence="8" type="ORF">TRITD_1Bv1G207140</name>
</gene>
<dbReference type="Pfam" id="PF07645">
    <property type="entry name" value="EGF_CA"/>
    <property type="match status" value="1"/>
</dbReference>
<dbReference type="InterPro" id="IPR025287">
    <property type="entry name" value="WAK_GUB"/>
</dbReference>
<proteinExistence type="predicted"/>
<dbReference type="GO" id="GO:0005509">
    <property type="term" value="F:calcium ion binding"/>
    <property type="evidence" value="ECO:0007669"/>
    <property type="project" value="InterPro"/>
</dbReference>
<protein>
    <recommendedName>
        <fullName evidence="7">EGF-like domain-containing protein</fullName>
    </recommendedName>
</protein>
<evidence type="ECO:0000256" key="1">
    <source>
        <dbReference type="ARBA" id="ARBA00004167"/>
    </source>
</evidence>
<accession>A0A9R0R840</accession>
<keyword evidence="2 5" id="KW-0245">EGF-like domain</keyword>
<evidence type="ECO:0000256" key="5">
    <source>
        <dbReference type="PROSITE-ProRule" id="PRU00076"/>
    </source>
</evidence>
<feature type="signal peptide" evidence="6">
    <location>
        <begin position="1"/>
        <end position="31"/>
    </location>
</feature>
<dbReference type="InterPro" id="IPR018097">
    <property type="entry name" value="EGF_Ca-bd_CS"/>
</dbReference>
<keyword evidence="3 6" id="KW-0732">Signal</keyword>
<dbReference type="InterPro" id="IPR000742">
    <property type="entry name" value="EGF"/>
</dbReference>
<dbReference type="Pfam" id="PF13947">
    <property type="entry name" value="GUB_WAK_bind"/>
    <property type="match status" value="1"/>
</dbReference>
<evidence type="ECO:0000313" key="8">
    <source>
        <dbReference type="EMBL" id="VAH22548.1"/>
    </source>
</evidence>
<dbReference type="Gramene" id="TRITD1Bv1G207140.1">
    <property type="protein sequence ID" value="TRITD1Bv1G207140.1"/>
    <property type="gene ID" value="TRITD1Bv1G207140"/>
</dbReference>
<dbReference type="GO" id="GO:0016020">
    <property type="term" value="C:membrane"/>
    <property type="evidence" value="ECO:0007669"/>
    <property type="project" value="UniProtKB-SubCell"/>
</dbReference>
<organism evidence="8 9">
    <name type="scientific">Triticum turgidum subsp. durum</name>
    <name type="common">Durum wheat</name>
    <name type="synonym">Triticum durum</name>
    <dbReference type="NCBI Taxonomy" id="4567"/>
    <lineage>
        <taxon>Eukaryota</taxon>
        <taxon>Viridiplantae</taxon>
        <taxon>Streptophyta</taxon>
        <taxon>Embryophyta</taxon>
        <taxon>Tracheophyta</taxon>
        <taxon>Spermatophyta</taxon>
        <taxon>Magnoliopsida</taxon>
        <taxon>Liliopsida</taxon>
        <taxon>Poales</taxon>
        <taxon>Poaceae</taxon>
        <taxon>BOP clade</taxon>
        <taxon>Pooideae</taxon>
        <taxon>Triticodae</taxon>
        <taxon>Triticeae</taxon>
        <taxon>Triticinae</taxon>
        <taxon>Triticum</taxon>
    </lineage>
</organism>
<name>A0A9R0R840_TRITD</name>
<evidence type="ECO:0000313" key="9">
    <source>
        <dbReference type="Proteomes" id="UP000324705"/>
    </source>
</evidence>
<evidence type="ECO:0000256" key="4">
    <source>
        <dbReference type="ARBA" id="ARBA00023157"/>
    </source>
</evidence>
<dbReference type="PROSITE" id="PS00010">
    <property type="entry name" value="ASX_HYDROXYL"/>
    <property type="match status" value="1"/>
</dbReference>
<reference evidence="8 9" key="1">
    <citation type="submission" date="2017-09" db="EMBL/GenBank/DDBJ databases">
        <authorList>
            <consortium name="International Durum Wheat Genome Sequencing Consortium (IDWGSC)"/>
            <person name="Milanesi L."/>
        </authorList>
    </citation>
    <scope>NUCLEOTIDE SEQUENCE [LARGE SCALE GENOMIC DNA]</scope>
    <source>
        <strain evidence="9">cv. Svevo</strain>
    </source>
</reference>
<dbReference type="AlphaFoldDB" id="A0A9R0R840"/>
<dbReference type="Proteomes" id="UP000324705">
    <property type="component" value="Chromosome 1B"/>
</dbReference>
<dbReference type="Gene3D" id="2.10.25.10">
    <property type="entry name" value="Laminin"/>
    <property type="match status" value="2"/>
</dbReference>
<dbReference type="SUPFAM" id="SSF57196">
    <property type="entry name" value="EGF/Laminin"/>
    <property type="match status" value="1"/>
</dbReference>
<dbReference type="PROSITE" id="PS50026">
    <property type="entry name" value="EGF_3"/>
    <property type="match status" value="1"/>
</dbReference>
<keyword evidence="4" id="KW-1015">Disulfide bond</keyword>
<feature type="chain" id="PRO_5040459419" description="EGF-like domain-containing protein" evidence="6">
    <location>
        <begin position="32"/>
        <end position="385"/>
    </location>
</feature>
<feature type="domain" description="EGF-like" evidence="7">
    <location>
        <begin position="346"/>
        <end position="380"/>
    </location>
</feature>
<sequence>MSTTPSSQLRLQLLQLLLLPVIILLVILAAAAEERLPMGLPDCPDMCGNISIPFPFGIGYGCFRDGFEVLCNHTPEGHRAFLADKRIVKRTGEGYESESANPSAPPSKDLQWSQSPLELVSISLATGEVRAYAAIAYRCRRDDNRTFCVEQDLMFARTLFDLSIKVNRGSNILIGVGWSVEPLLDSNTGSADHLSCKAQDMFPPAVNGSCEGYGCCDMPFPPGEYRPGKAFGWLVARENLMPHSYDLETKPCSYAMLVEKSWYNFSTPDLYGNMTLLKKNPRGVTLVLDFAAGNTSCPAEGQPRPPGYACVSGNSSCVNAIVAPGYICRCWDHYAGNPYITHGCQDIDECKLPDICANGGVCKNKPGGYDCPCRMGMKNGGERGN</sequence>
<dbReference type="GO" id="GO:0030247">
    <property type="term" value="F:polysaccharide binding"/>
    <property type="evidence" value="ECO:0007669"/>
    <property type="project" value="InterPro"/>
</dbReference>
<evidence type="ECO:0000259" key="7">
    <source>
        <dbReference type="PROSITE" id="PS50026"/>
    </source>
</evidence>
<comment type="subcellular location">
    <subcellularLocation>
        <location evidence="1">Membrane</location>
        <topology evidence="1">Single-pass membrane protein</topology>
    </subcellularLocation>
</comment>
<dbReference type="PANTHER" id="PTHR33491">
    <property type="entry name" value="OSJNBA0016N04.9 PROTEIN"/>
    <property type="match status" value="1"/>
</dbReference>
<dbReference type="InterPro" id="IPR049883">
    <property type="entry name" value="NOTCH1_EGF-like"/>
</dbReference>
<dbReference type="SMART" id="SM00179">
    <property type="entry name" value="EGF_CA"/>
    <property type="match status" value="1"/>
</dbReference>
<evidence type="ECO:0000256" key="3">
    <source>
        <dbReference type="ARBA" id="ARBA00022729"/>
    </source>
</evidence>
<dbReference type="InterPro" id="IPR001881">
    <property type="entry name" value="EGF-like_Ca-bd_dom"/>
</dbReference>
<comment type="caution">
    <text evidence="5">Lacks conserved residue(s) required for the propagation of feature annotation.</text>
</comment>
<dbReference type="InterPro" id="IPR000152">
    <property type="entry name" value="EGF-type_Asp/Asn_hydroxyl_site"/>
</dbReference>
<dbReference type="CDD" id="cd00054">
    <property type="entry name" value="EGF_CA"/>
    <property type="match status" value="1"/>
</dbReference>
<evidence type="ECO:0000256" key="6">
    <source>
        <dbReference type="SAM" id="SignalP"/>
    </source>
</evidence>
<dbReference type="EMBL" id="LT934112">
    <property type="protein sequence ID" value="VAH22548.1"/>
    <property type="molecule type" value="Genomic_DNA"/>
</dbReference>
<keyword evidence="9" id="KW-1185">Reference proteome</keyword>